<keyword evidence="2" id="KW-0472">Membrane</keyword>
<dbReference type="InParanoid" id="A0A4S2MLC5"/>
<sequence>MRPSIPHLLLLIALATVALAALYPRDAEAFSLPKAPRLERRRGGGGGGRGGGGGGGGGRSSSSGGRSSSTGSTSRSSNAGGFSSSGSGTPKSFGSGSSRSYSGGSSVPYTAGKTSPSGIAPLALGVGALAVIFPGIWLYGAYAYNYPHRARYNRSSNDTIPVICVCQEYSVCGCDENYNETFIEDMYRNATGNGEPKLARISDVNGTRTLVVNGTLENGSTAASGPASGAGRGIEYWSGWWSIIAIVIFMCNM</sequence>
<feature type="signal peptide" evidence="3">
    <location>
        <begin position="1"/>
        <end position="20"/>
    </location>
</feature>
<evidence type="ECO:0000256" key="2">
    <source>
        <dbReference type="SAM" id="Phobius"/>
    </source>
</evidence>
<dbReference type="PANTHER" id="PTHR42091">
    <property type="entry name" value="CONSERVED GLYCINE-RICH PROTEIN (AFU_ORTHOLOGUE AFUA_7G02440)"/>
    <property type="match status" value="1"/>
</dbReference>
<accession>A0A4S2MLC5</accession>
<keyword evidence="6" id="KW-1185">Reference proteome</keyword>
<protein>
    <recommendedName>
        <fullName evidence="4">DUF7732 domain-containing protein</fullName>
    </recommendedName>
</protein>
<name>A0A4S2MLC5_9PEZI</name>
<keyword evidence="3" id="KW-0732">Signal</keyword>
<evidence type="ECO:0000256" key="3">
    <source>
        <dbReference type="SAM" id="SignalP"/>
    </source>
</evidence>
<feature type="region of interest" description="Disordered" evidence="1">
    <location>
        <begin position="34"/>
        <end position="108"/>
    </location>
</feature>
<dbReference type="InterPro" id="IPR056634">
    <property type="entry name" value="DUF7732"/>
</dbReference>
<organism evidence="5 6">
    <name type="scientific">Ascodesmis nigricans</name>
    <dbReference type="NCBI Taxonomy" id="341454"/>
    <lineage>
        <taxon>Eukaryota</taxon>
        <taxon>Fungi</taxon>
        <taxon>Dikarya</taxon>
        <taxon>Ascomycota</taxon>
        <taxon>Pezizomycotina</taxon>
        <taxon>Pezizomycetes</taxon>
        <taxon>Pezizales</taxon>
        <taxon>Ascodesmidaceae</taxon>
        <taxon>Ascodesmis</taxon>
    </lineage>
</organism>
<feature type="domain" description="DUF7732" evidence="4">
    <location>
        <begin position="101"/>
        <end position="219"/>
    </location>
</feature>
<evidence type="ECO:0000313" key="6">
    <source>
        <dbReference type="Proteomes" id="UP000298138"/>
    </source>
</evidence>
<feature type="compositionally biased region" description="Low complexity" evidence="1">
    <location>
        <begin position="60"/>
        <end position="106"/>
    </location>
</feature>
<proteinExistence type="predicted"/>
<gene>
    <name evidence="5" type="ORF">EX30DRAFT_180466</name>
</gene>
<dbReference type="Proteomes" id="UP000298138">
    <property type="component" value="Unassembled WGS sequence"/>
</dbReference>
<dbReference type="EMBL" id="ML220150">
    <property type="protein sequence ID" value="TGZ77685.1"/>
    <property type="molecule type" value="Genomic_DNA"/>
</dbReference>
<dbReference type="Pfam" id="PF24866">
    <property type="entry name" value="DUF7732"/>
    <property type="match status" value="1"/>
</dbReference>
<feature type="chain" id="PRO_5020821244" description="DUF7732 domain-containing protein" evidence="3">
    <location>
        <begin position="21"/>
        <end position="253"/>
    </location>
</feature>
<evidence type="ECO:0000313" key="5">
    <source>
        <dbReference type="EMBL" id="TGZ77685.1"/>
    </source>
</evidence>
<feature type="compositionally biased region" description="Gly residues" evidence="1">
    <location>
        <begin position="44"/>
        <end position="59"/>
    </location>
</feature>
<keyword evidence="2" id="KW-1133">Transmembrane helix</keyword>
<reference evidence="5 6" key="1">
    <citation type="submission" date="2019-04" db="EMBL/GenBank/DDBJ databases">
        <title>Comparative genomics and transcriptomics to analyze fruiting body development in filamentous ascomycetes.</title>
        <authorList>
            <consortium name="DOE Joint Genome Institute"/>
            <person name="Lutkenhaus R."/>
            <person name="Traeger S."/>
            <person name="Breuer J."/>
            <person name="Kuo A."/>
            <person name="Lipzen A."/>
            <person name="Pangilinan J."/>
            <person name="Dilworth D."/>
            <person name="Sandor L."/>
            <person name="Poggeler S."/>
            <person name="Barry K."/>
            <person name="Grigoriev I.V."/>
            <person name="Nowrousian M."/>
        </authorList>
    </citation>
    <scope>NUCLEOTIDE SEQUENCE [LARGE SCALE GENOMIC DNA]</scope>
    <source>
        <strain evidence="5 6">CBS 389.68</strain>
    </source>
</reference>
<dbReference type="STRING" id="341454.A0A4S2MLC5"/>
<dbReference type="AlphaFoldDB" id="A0A4S2MLC5"/>
<feature type="transmembrane region" description="Helical" evidence="2">
    <location>
        <begin position="119"/>
        <end position="144"/>
    </location>
</feature>
<keyword evidence="2" id="KW-0812">Transmembrane</keyword>
<dbReference type="PANTHER" id="PTHR42091:SF1">
    <property type="entry name" value="CONSERVED GLYCINE-RICH PROTEIN (AFU_ORTHOLOGUE AFUA_7G02440)"/>
    <property type="match status" value="1"/>
</dbReference>
<evidence type="ECO:0000259" key="4">
    <source>
        <dbReference type="Pfam" id="PF24866"/>
    </source>
</evidence>
<evidence type="ECO:0000256" key="1">
    <source>
        <dbReference type="SAM" id="MobiDB-lite"/>
    </source>
</evidence>
<dbReference type="OrthoDB" id="5425547at2759"/>